<keyword evidence="1" id="KW-0175">Coiled coil</keyword>
<feature type="domain" description="Sensor histidine kinase NatK-like C-terminal" evidence="4">
    <location>
        <begin position="255"/>
        <end position="338"/>
    </location>
</feature>
<organism evidence="5 6">
    <name type="scientific">Mucilaginibacter lappiensis</name>
    <dbReference type="NCBI Taxonomy" id="354630"/>
    <lineage>
        <taxon>Bacteria</taxon>
        <taxon>Pseudomonadati</taxon>
        <taxon>Bacteroidota</taxon>
        <taxon>Sphingobacteriia</taxon>
        <taxon>Sphingobacteriales</taxon>
        <taxon>Sphingobacteriaceae</taxon>
        <taxon>Mucilaginibacter</taxon>
    </lineage>
</organism>
<evidence type="ECO:0008006" key="7">
    <source>
        <dbReference type="Google" id="ProtNLM"/>
    </source>
</evidence>
<dbReference type="SUPFAM" id="SSF55874">
    <property type="entry name" value="ATPase domain of HSP90 chaperone/DNA topoisomerase II/histidine kinase"/>
    <property type="match status" value="1"/>
</dbReference>
<feature type="transmembrane region" description="Helical" evidence="2">
    <location>
        <begin position="112"/>
        <end position="131"/>
    </location>
</feature>
<evidence type="ECO:0000256" key="1">
    <source>
        <dbReference type="SAM" id="Coils"/>
    </source>
</evidence>
<comment type="caution">
    <text evidence="5">The sequence shown here is derived from an EMBL/GenBank/DDBJ whole genome shotgun (WGS) entry which is preliminary data.</text>
</comment>
<dbReference type="Gene3D" id="3.30.565.10">
    <property type="entry name" value="Histidine kinase-like ATPase, C-terminal domain"/>
    <property type="match status" value="1"/>
</dbReference>
<evidence type="ECO:0000259" key="4">
    <source>
        <dbReference type="Pfam" id="PF14501"/>
    </source>
</evidence>
<keyword evidence="2" id="KW-1133">Transmembrane helix</keyword>
<dbReference type="Pfam" id="PF06580">
    <property type="entry name" value="His_kinase"/>
    <property type="match status" value="1"/>
</dbReference>
<feature type="transmembrane region" description="Helical" evidence="2">
    <location>
        <begin position="41"/>
        <end position="62"/>
    </location>
</feature>
<evidence type="ECO:0000256" key="2">
    <source>
        <dbReference type="SAM" id="Phobius"/>
    </source>
</evidence>
<dbReference type="PANTHER" id="PTHR34220">
    <property type="entry name" value="SENSOR HISTIDINE KINASE YPDA"/>
    <property type="match status" value="1"/>
</dbReference>
<feature type="coiled-coil region" evidence="1">
    <location>
        <begin position="131"/>
        <end position="158"/>
    </location>
</feature>
<feature type="domain" description="Signal transduction histidine kinase internal region" evidence="3">
    <location>
        <begin position="150"/>
        <end position="228"/>
    </location>
</feature>
<keyword evidence="2" id="KW-0472">Membrane</keyword>
<evidence type="ECO:0000313" key="6">
    <source>
        <dbReference type="Proteomes" id="UP000548326"/>
    </source>
</evidence>
<feature type="transmembrane region" description="Helical" evidence="2">
    <location>
        <begin position="12"/>
        <end position="29"/>
    </location>
</feature>
<dbReference type="AlphaFoldDB" id="A0A841J7N4"/>
<dbReference type="RefSeq" id="WP_183586288.1">
    <property type="nucleotide sequence ID" value="NZ_JACHCA010000003.1"/>
</dbReference>
<dbReference type="Proteomes" id="UP000548326">
    <property type="component" value="Unassembled WGS sequence"/>
</dbReference>
<proteinExistence type="predicted"/>
<dbReference type="GO" id="GO:0000155">
    <property type="term" value="F:phosphorelay sensor kinase activity"/>
    <property type="evidence" value="ECO:0007669"/>
    <property type="project" value="InterPro"/>
</dbReference>
<name>A0A841J7N4_9SPHI</name>
<keyword evidence="2" id="KW-0812">Transmembrane</keyword>
<accession>A0A841J7N4</accession>
<dbReference type="InterPro" id="IPR036890">
    <property type="entry name" value="HATPase_C_sf"/>
</dbReference>
<dbReference type="Pfam" id="PF14501">
    <property type="entry name" value="HATPase_c_5"/>
    <property type="match status" value="1"/>
</dbReference>
<dbReference type="InterPro" id="IPR010559">
    <property type="entry name" value="Sig_transdc_His_kin_internal"/>
</dbReference>
<sequence length="341" mass="39783">MKVAIKVRYIHITLHVLIWSTILLLPYFVSTAANGYAIGSIPGLLFTEAGIIHLAIFYINALYLYPRFYNRHSWLLYIISSLLLIFGSFWLKHHIMMGWFPELTKNPSVYKFVFPPSIVVFIISLIYCRIVDNIRTEREQKEKQATQLLTELKFLRSQISPHFLFNVLTNLVSLARKKSNKLEQSLIMLSDLMRYMLYDAQGKKVALQKEIEYLSSYIELQKLRFGNDVQVNSRIELDKEDDLYTIEPMLLIPFVENAFKHGVGYNEQPQIDIELSVYRGMMIFEVRNKFEDESVSSKDENSGIGLANVRSRLNLLYKDNYTLTINNNDDLFHITLTLKLV</sequence>
<protein>
    <recommendedName>
        <fullName evidence="7">GHKL domain-containing protein</fullName>
    </recommendedName>
</protein>
<reference evidence="5 6" key="1">
    <citation type="submission" date="2020-08" db="EMBL/GenBank/DDBJ databases">
        <title>Genomic Encyclopedia of Type Strains, Phase IV (KMG-V): Genome sequencing to study the core and pangenomes of soil and plant-associated prokaryotes.</title>
        <authorList>
            <person name="Whitman W."/>
        </authorList>
    </citation>
    <scope>NUCLEOTIDE SEQUENCE [LARGE SCALE GENOMIC DNA]</scope>
    <source>
        <strain evidence="5 6">MP601</strain>
    </source>
</reference>
<dbReference type="PANTHER" id="PTHR34220:SF7">
    <property type="entry name" value="SENSOR HISTIDINE KINASE YPDA"/>
    <property type="match status" value="1"/>
</dbReference>
<gene>
    <name evidence="5" type="ORF">HDF22_001179</name>
</gene>
<dbReference type="InterPro" id="IPR050640">
    <property type="entry name" value="Bact_2-comp_sensor_kinase"/>
</dbReference>
<dbReference type="EMBL" id="JACHCA010000003">
    <property type="protein sequence ID" value="MBB6127073.1"/>
    <property type="molecule type" value="Genomic_DNA"/>
</dbReference>
<evidence type="ECO:0000259" key="3">
    <source>
        <dbReference type="Pfam" id="PF06580"/>
    </source>
</evidence>
<dbReference type="GO" id="GO:0016020">
    <property type="term" value="C:membrane"/>
    <property type="evidence" value="ECO:0007669"/>
    <property type="project" value="InterPro"/>
</dbReference>
<feature type="transmembrane region" description="Helical" evidence="2">
    <location>
        <begin position="74"/>
        <end position="92"/>
    </location>
</feature>
<evidence type="ECO:0000313" key="5">
    <source>
        <dbReference type="EMBL" id="MBB6127073.1"/>
    </source>
</evidence>
<dbReference type="InterPro" id="IPR032834">
    <property type="entry name" value="NatK-like_C"/>
</dbReference>